<dbReference type="PATRIC" id="fig|1434111.4.peg.2560"/>
<gene>
    <name evidence="5" type="ORF">MSLAZ_1945</name>
</gene>
<evidence type="ECO:0000313" key="6">
    <source>
        <dbReference type="Proteomes" id="UP000033072"/>
    </source>
</evidence>
<dbReference type="Proteomes" id="UP000033072">
    <property type="component" value="Chromosome"/>
</dbReference>
<feature type="coiled-coil region" evidence="1">
    <location>
        <begin position="718"/>
        <end position="749"/>
    </location>
</feature>
<keyword evidence="1" id="KW-0175">Coiled coil</keyword>
<dbReference type="GeneID" id="24806728"/>
<sequence length="1288" mass="146358">MEINAIHIDGFGKFSRLSIEDLPSGLVIFTGANEAGKSTLFTFIRRMFFGIPNTRCNLYPPLEGGKHGGRLAVIDSAGDRWVIERNAGRKDDAKVVLPDGNAGGRAELLKLLGHADRNVFENIYAFGLEELQSFETLNNQSINSKLYSAGTGVGVSISGLMDSISSSENNLYKPRGSKPLINELFREIGKTEEKIAEFEGAQKKYDSLHFELEQRTGDIDQLKEKSLNIRNKLNHIQNLLSVWEDWRALQESKTALEGLPGLESFPEKGEEKLTRLREKIEEIKETISRLEQELEKNAVKERSLSPDESLLGQKDAVLELESGLGKYRSEVKNLPSLEINLSQEEAGLSELLMELGPKWNEEALDHFDRSIPAKETVIQMRRSVKEIEDQIKETGNELQQILNSIERVSQENDSFEESLLVHRTQVIELGNGIEKYRTDKDLLHSETREVQDRKAELKENLSGLGEGWDESTLARFERSTPSKETVIGKRREMEEAEKTIERYRDRLELALGEIKEVRGEIEALEEKLEAYSKLPNPEEVKQGLEAVSYLRVNHPLLREKESEFKNLEKDLEKEEMLFAAFGPRKTEYEGGLPLWPAGMLLIAGGIGLVYEYMNNSLLSGLGIFILLFATSAAYFLKARKKPSNPPVGEEQLKGTEARKQKAQDSKEKLSGEIASLKEYMKTRAKKCGFEDIPDPSVREQKADELQRVLLDLKTAGELHQGKEKLQKKRDKLNAAYQELEGKLKVGESRQEEVLQEWKEWLVSSGFKPELSPEHVLELLSGIRACLENQKNVKELEKQVHLREAAIKKYEEEALGVLGACERPVLGIALESEIAKLREDVSFASNQAERMRILEVESEDLNRKKEELKARLLEERTQRDTLSEKWTLWLGAYGLDPSLSVESVLEIFSVIRTCFDRQRAIRKLEEQIASSRTSIEAYEAKVTGVLQECGRPFSGLSFDTRIEKLRLDLEQASEETRSLQQLKTRSKELDIELQAARDKYEDAAKELAVLLESGSAATEEVFCENARLRTQRTELERGEREAEQQILRISGDGEKYDIFIEELQASDPLGLEEENRRLEEGLKTLEQETTENMDRRGAIGNQIEQLEHGSEGSLARVMQESLLEGLHEKSREWASLVLARKVLAKAIEVYEKERQPAVIVESQAFFSKITGGRYTRIYSPLNSSEIYVEDREGHHKSVPELSRGTAEQLYLSLRFGFIREFGRHSESLPVVFDDVLVNFDPERCKNTCEAIKDLVSGNQVFYFTCHPETVQMLVERFPEARAVDLEKVA</sequence>
<keyword evidence="6" id="KW-1185">Reference proteome</keyword>
<keyword evidence="3" id="KW-0812">Transmembrane</keyword>
<dbReference type="InterPro" id="IPR027417">
    <property type="entry name" value="P-loop_NTPase"/>
</dbReference>
<feature type="domain" description="YhaN AAA" evidence="4">
    <location>
        <begin position="1"/>
        <end position="198"/>
    </location>
</feature>
<dbReference type="KEGG" id="mls:MSLAZ_1945"/>
<feature type="coiled-coil region" evidence="1">
    <location>
        <begin position="181"/>
        <end position="239"/>
    </location>
</feature>
<dbReference type="Gene3D" id="3.40.50.300">
    <property type="entry name" value="P-loop containing nucleotide triphosphate hydrolases"/>
    <property type="match status" value="2"/>
</dbReference>
<dbReference type="PANTHER" id="PTHR41259">
    <property type="entry name" value="DOUBLE-STRAND BREAK REPAIR RAD50 ATPASE, PUTATIVE-RELATED"/>
    <property type="match status" value="1"/>
</dbReference>
<dbReference type="OrthoDB" id="25344at2157"/>
<feature type="region of interest" description="Disordered" evidence="2">
    <location>
        <begin position="640"/>
        <end position="668"/>
    </location>
</feature>
<feature type="transmembrane region" description="Helical" evidence="3">
    <location>
        <begin position="592"/>
        <end position="610"/>
    </location>
</feature>
<dbReference type="InterPro" id="IPR038734">
    <property type="entry name" value="YhaN_AAA"/>
</dbReference>
<dbReference type="PANTHER" id="PTHR41259:SF1">
    <property type="entry name" value="DOUBLE-STRAND BREAK REPAIR RAD50 ATPASE, PUTATIVE-RELATED"/>
    <property type="match status" value="1"/>
</dbReference>
<dbReference type="EMBL" id="CP009515">
    <property type="protein sequence ID" value="AKB75206.1"/>
    <property type="molecule type" value="Genomic_DNA"/>
</dbReference>
<accession>A0A0E3S4P4</accession>
<feature type="coiled-coil region" evidence="1">
    <location>
        <begin position="920"/>
        <end position="1044"/>
    </location>
</feature>
<feature type="compositionally biased region" description="Basic and acidic residues" evidence="2">
    <location>
        <begin position="650"/>
        <end position="668"/>
    </location>
</feature>
<feature type="coiled-coil region" evidence="1">
    <location>
        <begin position="377"/>
        <end position="460"/>
    </location>
</feature>
<dbReference type="RefSeq" id="WP_048126551.1">
    <property type="nucleotide sequence ID" value="NZ_CP009515.1"/>
</dbReference>
<name>A0A0E3S4P4_9EURY</name>
<feature type="coiled-coil region" evidence="1">
    <location>
        <begin position="486"/>
        <end position="577"/>
    </location>
</feature>
<keyword evidence="3" id="KW-1133">Transmembrane helix</keyword>
<evidence type="ECO:0000313" key="5">
    <source>
        <dbReference type="EMBL" id="AKB75206.1"/>
    </source>
</evidence>
<proteinExistence type="predicted"/>
<feature type="transmembrane region" description="Helical" evidence="3">
    <location>
        <begin position="617"/>
        <end position="636"/>
    </location>
</feature>
<reference evidence="5 6" key="1">
    <citation type="submission" date="2014-07" db="EMBL/GenBank/DDBJ databases">
        <title>Methanogenic archaea and the global carbon cycle.</title>
        <authorList>
            <person name="Henriksen J.R."/>
            <person name="Luke J."/>
            <person name="Reinhart S."/>
            <person name="Benedict M.N."/>
            <person name="Youngblut N.D."/>
            <person name="Metcalf M.E."/>
            <person name="Whitaker R.J."/>
            <person name="Metcalf W.W."/>
        </authorList>
    </citation>
    <scope>NUCLEOTIDE SEQUENCE [LARGE SCALE GENOMIC DNA]</scope>
    <source>
        <strain evidence="5 6">Z-7289</strain>
    </source>
</reference>
<dbReference type="SUPFAM" id="SSF52540">
    <property type="entry name" value="P-loop containing nucleoside triphosphate hydrolases"/>
    <property type="match status" value="1"/>
</dbReference>
<evidence type="ECO:0000259" key="4">
    <source>
        <dbReference type="Pfam" id="PF13514"/>
    </source>
</evidence>
<evidence type="ECO:0000256" key="2">
    <source>
        <dbReference type="SAM" id="MobiDB-lite"/>
    </source>
</evidence>
<organism evidence="5 6">
    <name type="scientific">Methanosarcina lacustris Z-7289</name>
    <dbReference type="NCBI Taxonomy" id="1434111"/>
    <lineage>
        <taxon>Archaea</taxon>
        <taxon>Methanobacteriati</taxon>
        <taxon>Methanobacteriota</taxon>
        <taxon>Stenosarchaea group</taxon>
        <taxon>Methanomicrobia</taxon>
        <taxon>Methanosarcinales</taxon>
        <taxon>Methanosarcinaceae</taxon>
        <taxon>Methanosarcina</taxon>
    </lineage>
</organism>
<evidence type="ECO:0000256" key="3">
    <source>
        <dbReference type="SAM" id="Phobius"/>
    </source>
</evidence>
<dbReference type="Pfam" id="PF13514">
    <property type="entry name" value="AAA_27"/>
    <property type="match status" value="1"/>
</dbReference>
<evidence type="ECO:0000256" key="1">
    <source>
        <dbReference type="SAM" id="Coils"/>
    </source>
</evidence>
<feature type="coiled-coil region" evidence="1">
    <location>
        <begin position="273"/>
        <end position="300"/>
    </location>
</feature>
<feature type="coiled-coil region" evidence="1">
    <location>
        <begin position="792"/>
        <end position="884"/>
    </location>
</feature>
<dbReference type="HOGENOM" id="CLU_006135_0_1_2"/>
<keyword evidence="3" id="KW-0472">Membrane</keyword>
<protein>
    <submittedName>
        <fullName evidence="5">DNA double-strand break repair Rad50 ATPase</fullName>
    </submittedName>
</protein>